<dbReference type="SUPFAM" id="SSF103647">
    <property type="entry name" value="TSP type-3 repeat"/>
    <property type="match status" value="1"/>
</dbReference>
<dbReference type="Proteomes" id="UP001143304">
    <property type="component" value="Unassembled WGS sequence"/>
</dbReference>
<organism evidence="7 8">
    <name type="scientific">Candidatus Marimicrobium litorale</name>
    <dbReference type="NCBI Taxonomy" id="2518991"/>
    <lineage>
        <taxon>Bacteria</taxon>
        <taxon>Pseudomonadati</taxon>
        <taxon>Pseudomonadota</taxon>
        <taxon>Gammaproteobacteria</taxon>
        <taxon>Cellvibrionales</taxon>
        <taxon>Halieaceae</taxon>
        <taxon>Marimicrobium</taxon>
    </lineage>
</organism>
<dbReference type="InterPro" id="IPR017897">
    <property type="entry name" value="Thrombospondin_3_rpt"/>
</dbReference>
<dbReference type="InterPro" id="IPR009056">
    <property type="entry name" value="Cyt_c-like_dom"/>
</dbReference>
<reference evidence="7" key="1">
    <citation type="submission" date="2019-02" db="EMBL/GenBank/DDBJ databases">
        <authorList>
            <person name="Li S.-H."/>
        </authorList>
    </citation>
    <scope>NUCLEOTIDE SEQUENCE</scope>
    <source>
        <strain evidence="7">IMCC11814</strain>
    </source>
</reference>
<keyword evidence="8" id="KW-1185">Reference proteome</keyword>
<keyword evidence="4 5" id="KW-0408">Iron</keyword>
<dbReference type="InterPro" id="IPR003367">
    <property type="entry name" value="Thrombospondin_3-like_rpt"/>
</dbReference>
<feature type="domain" description="Cytochrome c" evidence="6">
    <location>
        <begin position="642"/>
        <end position="734"/>
    </location>
</feature>
<keyword evidence="1 5" id="KW-0349">Heme</keyword>
<dbReference type="InterPro" id="IPR011048">
    <property type="entry name" value="Haem_d1_sf"/>
</dbReference>
<evidence type="ECO:0000313" key="7">
    <source>
        <dbReference type="EMBL" id="MCX2978452.1"/>
    </source>
</evidence>
<dbReference type="InterPro" id="IPR015943">
    <property type="entry name" value="WD40/YVTN_repeat-like_dom_sf"/>
</dbReference>
<dbReference type="PROSITE" id="PS51234">
    <property type="entry name" value="TSP3"/>
    <property type="match status" value="1"/>
</dbReference>
<evidence type="ECO:0000313" key="8">
    <source>
        <dbReference type="Proteomes" id="UP001143304"/>
    </source>
</evidence>
<dbReference type="InterPro" id="IPR051200">
    <property type="entry name" value="Host-pathogen_enzymatic-act"/>
</dbReference>
<dbReference type="EMBL" id="SHNO01000001">
    <property type="protein sequence ID" value="MCX2978452.1"/>
    <property type="molecule type" value="Genomic_DNA"/>
</dbReference>
<keyword evidence="3" id="KW-0732">Signal</keyword>
<accession>A0ABT3TAF4</accession>
<name>A0ABT3TAF4_9GAMM</name>
<evidence type="ECO:0000256" key="4">
    <source>
        <dbReference type="ARBA" id="ARBA00023004"/>
    </source>
</evidence>
<dbReference type="SUPFAM" id="SSF51004">
    <property type="entry name" value="C-terminal (heme d1) domain of cytochrome cd1-nitrite reductase"/>
    <property type="match status" value="2"/>
</dbReference>
<gene>
    <name evidence="7" type="ORF">EYC82_13885</name>
</gene>
<dbReference type="Pfam" id="PF02412">
    <property type="entry name" value="TSP_3"/>
    <property type="match status" value="2"/>
</dbReference>
<dbReference type="PROSITE" id="PS51007">
    <property type="entry name" value="CYTC"/>
    <property type="match status" value="1"/>
</dbReference>
<dbReference type="PANTHER" id="PTHR47197:SF3">
    <property type="entry name" value="DIHYDRO-HEME D1 DEHYDROGENASE"/>
    <property type="match status" value="1"/>
</dbReference>
<protein>
    <recommendedName>
        <fullName evidence="6">Cytochrome c domain-containing protein</fullName>
    </recommendedName>
</protein>
<comment type="caution">
    <text evidence="7">The sequence shown here is derived from an EMBL/GenBank/DDBJ whole genome shotgun (WGS) entry which is preliminary data.</text>
</comment>
<dbReference type="InterPro" id="IPR028974">
    <property type="entry name" value="TSP_type-3_rpt"/>
</dbReference>
<sequence length="952" mass="100482">MALTPDGSTLLAVNTPDNQLEVFSVTAAGLTHVDSIPVGMEPVSVAARNNNEVWVVNHLSDSVSIVDLSASPAKVVRTLLVGDEPRDIVFAGYGDIDRAFITTAHRGQEMIAEGFDPQIATAGVGRADVWVFNAFDTGAGLGGTPIDIKTFFADTPRALAVTLDRTTVYVASFHSGNQTTTIPETLVCNGFDNASGCSGGGVPGPRQNADGVNAPETGVIVKFTDANGGQWLDAGNAAATNGNANPKDWSALVPFDLPDHDVFSFDANTLAPVDTFDHVGTINFNMVVNPATGAVYVTNTESPNHIRFEGPGDHGGSTVQGHLSETRITVLSGAGVDPQHLNQHIDYGLLHTDHNATTSATIDSYKPHSLATPLQVVVNAAGDKVYMAAYGSGKIGVFNASDIEDPNFESNFDPMAESANYIDTGGGPGGLALDENHNRLYVLTRFDNQVEVIDLTSNATTEVHPLHNPEPQHVIDGRPILYDAQLTSGNGEASCASCHIFGDNDNLAWNLGNPDGSVTTNTQPQQVFIPTGNQNTFHPQKGPMTTQTLRGMATHGSLHWRGDKVDGVFGLDDCPGGDAPVNTNPAACSEEFGFLNFIEAFEGLVGKEGTISVMQMEAFRDFALDILLPPNPHRPLDHSFSAGAASGPNLFFNGITDTVATCEGCHRLDASDGFFGTGGGKTFEGTPQQMKVAHMRNVYTKVGMFREPGDQIRGYGYLHDGSIDTVKNFLKNGPFSTSNSAENQLEQYSMEFPTDLAPIVGQQITLTSTNAAVAGPRVDLMIQRADTDYNSLMLGGNVPECDLIVKGSVGGEERGAVRLANGQFRTDTDEFFSDAQIRTLANSEGPLTYTCVPPGSGTRLGIDRDEDGELNALDNCPSVSNSDQTDTDDNGVGDACEAADLTDTDGDGIPDATDNCILIANPDQTPSNNNPTCGAACVTIACGGQFCSNPGP</sequence>
<evidence type="ECO:0000256" key="2">
    <source>
        <dbReference type="ARBA" id="ARBA00022723"/>
    </source>
</evidence>
<keyword evidence="2 5" id="KW-0479">Metal-binding</keyword>
<dbReference type="PANTHER" id="PTHR47197">
    <property type="entry name" value="PROTEIN NIRF"/>
    <property type="match status" value="1"/>
</dbReference>
<dbReference type="Gene3D" id="1.10.760.10">
    <property type="entry name" value="Cytochrome c-like domain"/>
    <property type="match status" value="1"/>
</dbReference>
<evidence type="ECO:0000256" key="1">
    <source>
        <dbReference type="ARBA" id="ARBA00022617"/>
    </source>
</evidence>
<evidence type="ECO:0000259" key="6">
    <source>
        <dbReference type="PROSITE" id="PS51007"/>
    </source>
</evidence>
<evidence type="ECO:0000256" key="5">
    <source>
        <dbReference type="PROSITE-ProRule" id="PRU00433"/>
    </source>
</evidence>
<evidence type="ECO:0000256" key="3">
    <source>
        <dbReference type="ARBA" id="ARBA00022729"/>
    </source>
</evidence>
<dbReference type="Gene3D" id="4.10.1080.10">
    <property type="entry name" value="TSP type-3 repeat"/>
    <property type="match status" value="1"/>
</dbReference>
<proteinExistence type="predicted"/>
<dbReference type="SUPFAM" id="SSF46626">
    <property type="entry name" value="Cytochrome c"/>
    <property type="match status" value="1"/>
</dbReference>
<dbReference type="InterPro" id="IPR036909">
    <property type="entry name" value="Cyt_c-like_dom_sf"/>
</dbReference>
<dbReference type="Gene3D" id="2.130.10.10">
    <property type="entry name" value="YVTN repeat-like/Quinoprotein amine dehydrogenase"/>
    <property type="match status" value="3"/>
</dbReference>